<name>A0AAN9KU71_CANGL</name>
<dbReference type="AlphaFoldDB" id="A0AAN9KU71"/>
<sequence>MIFNKVSEIASVKVSGFFSLALKIWIQVTNSNPDKGSIANIAMGSRLHRCSGRVAASDNALISNLDPVNAEGSNSGSNIKLWIRVLKVRDNVHNAIERSHTRFNGFSSRDTSMILRSELPGKTEVGETTVEIERQEHHNVSTSCCYIRSQVHISLGECPESSDVVACNRTTQTLSVML</sequence>
<reference evidence="1 2" key="1">
    <citation type="submission" date="2024-01" db="EMBL/GenBank/DDBJ databases">
        <title>The genomes of 5 underutilized Papilionoideae crops provide insights into root nodulation and disease resistanc.</title>
        <authorList>
            <person name="Jiang F."/>
        </authorList>
    </citation>
    <scope>NUCLEOTIDE SEQUENCE [LARGE SCALE GENOMIC DNA]</scope>
    <source>
        <strain evidence="1">LVBAO_FW01</strain>
        <tissue evidence="1">Leaves</tissue>
    </source>
</reference>
<evidence type="ECO:0000313" key="1">
    <source>
        <dbReference type="EMBL" id="KAK7323965.1"/>
    </source>
</evidence>
<organism evidence="1 2">
    <name type="scientific">Canavalia gladiata</name>
    <name type="common">Sword bean</name>
    <name type="synonym">Dolichos gladiatus</name>
    <dbReference type="NCBI Taxonomy" id="3824"/>
    <lineage>
        <taxon>Eukaryota</taxon>
        <taxon>Viridiplantae</taxon>
        <taxon>Streptophyta</taxon>
        <taxon>Embryophyta</taxon>
        <taxon>Tracheophyta</taxon>
        <taxon>Spermatophyta</taxon>
        <taxon>Magnoliopsida</taxon>
        <taxon>eudicotyledons</taxon>
        <taxon>Gunneridae</taxon>
        <taxon>Pentapetalae</taxon>
        <taxon>rosids</taxon>
        <taxon>fabids</taxon>
        <taxon>Fabales</taxon>
        <taxon>Fabaceae</taxon>
        <taxon>Papilionoideae</taxon>
        <taxon>50 kb inversion clade</taxon>
        <taxon>NPAAA clade</taxon>
        <taxon>indigoferoid/millettioid clade</taxon>
        <taxon>Phaseoleae</taxon>
        <taxon>Canavalia</taxon>
    </lineage>
</organism>
<comment type="caution">
    <text evidence="1">The sequence shown here is derived from an EMBL/GenBank/DDBJ whole genome shotgun (WGS) entry which is preliminary data.</text>
</comment>
<accession>A0AAN9KU71</accession>
<dbReference type="EMBL" id="JAYMYQ010000006">
    <property type="protein sequence ID" value="KAK7323965.1"/>
    <property type="molecule type" value="Genomic_DNA"/>
</dbReference>
<gene>
    <name evidence="1" type="ORF">VNO77_27469</name>
</gene>
<keyword evidence="2" id="KW-1185">Reference proteome</keyword>
<proteinExistence type="predicted"/>
<evidence type="ECO:0000313" key="2">
    <source>
        <dbReference type="Proteomes" id="UP001367508"/>
    </source>
</evidence>
<protein>
    <submittedName>
        <fullName evidence="1">Uncharacterized protein</fullName>
    </submittedName>
</protein>
<dbReference type="Proteomes" id="UP001367508">
    <property type="component" value="Unassembled WGS sequence"/>
</dbReference>